<evidence type="ECO:0000256" key="2">
    <source>
        <dbReference type="SAM" id="SignalP"/>
    </source>
</evidence>
<dbReference type="InterPro" id="IPR025738">
    <property type="entry name" value="BatD"/>
</dbReference>
<keyword evidence="2" id="KW-0732">Signal</keyword>
<evidence type="ECO:0008006" key="5">
    <source>
        <dbReference type="Google" id="ProtNLM"/>
    </source>
</evidence>
<dbReference type="OrthoDB" id="5293418at2"/>
<dbReference type="Pfam" id="PF13584">
    <property type="entry name" value="BatD"/>
    <property type="match status" value="2"/>
</dbReference>
<comment type="caution">
    <text evidence="3">The sequence shown here is derived from an EMBL/GenBank/DDBJ whole genome shotgun (WGS) entry which is preliminary data.</text>
</comment>
<dbReference type="PANTHER" id="PTHR40940">
    <property type="entry name" value="PROTEIN BATD-RELATED"/>
    <property type="match status" value="1"/>
</dbReference>
<keyword evidence="1" id="KW-0812">Transmembrane</keyword>
<gene>
    <name evidence="3" type="ORF">VEZ01S_26_00090</name>
</gene>
<dbReference type="AlphaFoldDB" id="U3AJS0"/>
<proteinExistence type="predicted"/>
<feature type="signal peptide" evidence="2">
    <location>
        <begin position="1"/>
        <end position="25"/>
    </location>
</feature>
<dbReference type="EMBL" id="BATM01000026">
    <property type="protein sequence ID" value="GAD80171.1"/>
    <property type="molecule type" value="Genomic_DNA"/>
</dbReference>
<evidence type="ECO:0000256" key="1">
    <source>
        <dbReference type="SAM" id="Phobius"/>
    </source>
</evidence>
<reference evidence="3 4" key="1">
    <citation type="submission" date="2013-09" db="EMBL/GenBank/DDBJ databases">
        <title>Whole genome shotgun sequence of Vibrio ezurae NBRC 102218.</title>
        <authorList>
            <person name="Yoshida I."/>
            <person name="Hosoyama A."/>
            <person name="Numata M."/>
            <person name="Hashimoto M."/>
            <person name="Hosoyama Y."/>
            <person name="Tsuchikane K."/>
            <person name="Noguchi M."/>
            <person name="Hirakata S."/>
            <person name="Ichikawa N."/>
            <person name="Ohji S."/>
            <person name="Yamazoe A."/>
            <person name="Fujita N."/>
        </authorList>
    </citation>
    <scope>NUCLEOTIDE SEQUENCE [LARGE SCALE GENOMIC DNA]</scope>
    <source>
        <strain evidence="3 4">NBRC 102218</strain>
    </source>
</reference>
<keyword evidence="1" id="KW-1133">Transmembrane helix</keyword>
<protein>
    <recommendedName>
        <fullName evidence="5">BatD protein</fullName>
    </recommendedName>
</protein>
<dbReference type="eggNOG" id="COG4783">
    <property type="taxonomic scope" value="Bacteria"/>
</dbReference>
<evidence type="ECO:0000313" key="4">
    <source>
        <dbReference type="Proteomes" id="UP000016562"/>
    </source>
</evidence>
<evidence type="ECO:0000313" key="3">
    <source>
        <dbReference type="EMBL" id="GAD80171.1"/>
    </source>
</evidence>
<sequence length="550" mass="60828">MIKFKSVITSLAFTAGLLCSFSSWALNITASVNKTTVTKDEIIQLKVSADEKLDSDSIDLNTLSDDFYVSRPSFGSSVNIMNGKRTDSSVWTVSIAPRKTGTLTIPAFTIKEAKTSPISLTVTANAQAPKTKDLIEIRTKLDRKELYPNESTILNTRIIVKVDPRLLQNPSLTPPKATGLQLDPLAEPKQYQAVVNGVESLIIEQAFRVTGKASGDFTINAPTLSGVVRYGNRQGNSHLISLDDKPQQVAIKILPIPENYHGQWLPTSKLELSQHWQLDNNKPVTKTSVTINAGDSLTRTINVTAAGLTSAQLPNLTIENPDAFRVYNEKPSFVENDNGSISMNLKQVLIAKHSGEYTLPDVTLQWWNSRTKQAQTSHVDGLNVIVKPGDNPEVAVAQPQSIPPSNANNNAKNPSSNMDTHINSGIWPTLTAIFAGLWLLSTIMWLRARKQTSTPEQVSIKSEMNDNLKAQLIKIVQQGDSIKAQAILERWLKTEDVKQDDIKMIREQITIMNQALIGKEPNDWDCSELIKLIKNARCNEIRKDSYLAKL</sequence>
<keyword evidence="4" id="KW-1185">Reference proteome</keyword>
<dbReference type="RefSeq" id="WP_021713879.1">
    <property type="nucleotide sequence ID" value="NZ_BATM01000026.1"/>
</dbReference>
<dbReference type="STRING" id="1219080.VEZ01S_26_00090"/>
<dbReference type="PANTHER" id="PTHR40940:SF1">
    <property type="entry name" value="PROTEIN BATD"/>
    <property type="match status" value="1"/>
</dbReference>
<keyword evidence="1" id="KW-0472">Membrane</keyword>
<dbReference type="Proteomes" id="UP000016562">
    <property type="component" value="Unassembled WGS sequence"/>
</dbReference>
<feature type="chain" id="PRO_5004638140" description="BatD protein" evidence="2">
    <location>
        <begin position="26"/>
        <end position="550"/>
    </location>
</feature>
<feature type="transmembrane region" description="Helical" evidence="1">
    <location>
        <begin position="425"/>
        <end position="446"/>
    </location>
</feature>
<name>U3AJS0_9VIBR</name>
<accession>U3AJS0</accession>
<organism evidence="3 4">
    <name type="scientific">Vibrio ezurae NBRC 102218</name>
    <dbReference type="NCBI Taxonomy" id="1219080"/>
    <lineage>
        <taxon>Bacteria</taxon>
        <taxon>Pseudomonadati</taxon>
        <taxon>Pseudomonadota</taxon>
        <taxon>Gammaproteobacteria</taxon>
        <taxon>Vibrionales</taxon>
        <taxon>Vibrionaceae</taxon>
        <taxon>Vibrio</taxon>
    </lineage>
</organism>